<evidence type="ECO:0000256" key="1">
    <source>
        <dbReference type="SAM" id="MobiDB-lite"/>
    </source>
</evidence>
<dbReference type="AlphaFoldDB" id="A0A9P5MM65"/>
<protein>
    <submittedName>
        <fullName evidence="3">Uncharacterized protein</fullName>
    </submittedName>
</protein>
<keyword evidence="2" id="KW-1133">Transmembrane helix</keyword>
<organism evidence="3 4">
    <name type="scientific">Russula ochroleuca</name>
    <dbReference type="NCBI Taxonomy" id="152965"/>
    <lineage>
        <taxon>Eukaryota</taxon>
        <taxon>Fungi</taxon>
        <taxon>Dikarya</taxon>
        <taxon>Basidiomycota</taxon>
        <taxon>Agaricomycotina</taxon>
        <taxon>Agaricomycetes</taxon>
        <taxon>Russulales</taxon>
        <taxon>Russulaceae</taxon>
        <taxon>Russula</taxon>
    </lineage>
</organism>
<feature type="transmembrane region" description="Helical" evidence="2">
    <location>
        <begin position="163"/>
        <end position="188"/>
    </location>
</feature>
<gene>
    <name evidence="3" type="ORF">DFH94DRAFT_216525</name>
</gene>
<dbReference type="Proteomes" id="UP000759537">
    <property type="component" value="Unassembled WGS sequence"/>
</dbReference>
<evidence type="ECO:0000256" key="2">
    <source>
        <dbReference type="SAM" id="Phobius"/>
    </source>
</evidence>
<reference evidence="3" key="1">
    <citation type="submission" date="2019-10" db="EMBL/GenBank/DDBJ databases">
        <authorList>
            <consortium name="DOE Joint Genome Institute"/>
            <person name="Kuo A."/>
            <person name="Miyauchi S."/>
            <person name="Kiss E."/>
            <person name="Drula E."/>
            <person name="Kohler A."/>
            <person name="Sanchez-Garcia M."/>
            <person name="Andreopoulos B."/>
            <person name="Barry K.W."/>
            <person name="Bonito G."/>
            <person name="Buee M."/>
            <person name="Carver A."/>
            <person name="Chen C."/>
            <person name="Cichocki N."/>
            <person name="Clum A."/>
            <person name="Culley D."/>
            <person name="Crous P.W."/>
            <person name="Fauchery L."/>
            <person name="Girlanda M."/>
            <person name="Hayes R."/>
            <person name="Keri Z."/>
            <person name="LaButti K."/>
            <person name="Lipzen A."/>
            <person name="Lombard V."/>
            <person name="Magnuson J."/>
            <person name="Maillard F."/>
            <person name="Morin E."/>
            <person name="Murat C."/>
            <person name="Nolan M."/>
            <person name="Ohm R."/>
            <person name="Pangilinan J."/>
            <person name="Pereira M."/>
            <person name="Perotto S."/>
            <person name="Peter M."/>
            <person name="Riley R."/>
            <person name="Sitrit Y."/>
            <person name="Stielow B."/>
            <person name="Szollosi G."/>
            <person name="Zifcakova L."/>
            <person name="Stursova M."/>
            <person name="Spatafora J.W."/>
            <person name="Tedersoo L."/>
            <person name="Vaario L.-M."/>
            <person name="Yamada A."/>
            <person name="Yan M."/>
            <person name="Wang P."/>
            <person name="Xu J."/>
            <person name="Bruns T."/>
            <person name="Baldrian P."/>
            <person name="Vilgalys R."/>
            <person name="Henrissat B."/>
            <person name="Grigoriev I.V."/>
            <person name="Hibbett D."/>
            <person name="Nagy L.G."/>
            <person name="Martin F.M."/>
        </authorList>
    </citation>
    <scope>NUCLEOTIDE SEQUENCE</scope>
    <source>
        <strain evidence="3">Prilba</strain>
    </source>
</reference>
<feature type="region of interest" description="Disordered" evidence="1">
    <location>
        <begin position="202"/>
        <end position="223"/>
    </location>
</feature>
<dbReference type="EMBL" id="WHVB01000026">
    <property type="protein sequence ID" value="KAF8470318.1"/>
    <property type="molecule type" value="Genomic_DNA"/>
</dbReference>
<dbReference type="OrthoDB" id="5427664at2759"/>
<evidence type="ECO:0000313" key="3">
    <source>
        <dbReference type="EMBL" id="KAF8470318.1"/>
    </source>
</evidence>
<name>A0A9P5MM65_9AGAM</name>
<comment type="caution">
    <text evidence="3">The sequence shown here is derived from an EMBL/GenBank/DDBJ whole genome shotgun (WGS) entry which is preliminary data.</text>
</comment>
<accession>A0A9P5MM65</accession>
<sequence>MANKCINPIYSNPDIAGIGIRINFYATILLTALTPENEYTDELLDGIYKNSVINGLGLVITAVVQTMERQLDLYHAIFVMQIIFSLNFVYDYGQRRFIRSNKADFRMKTFIWVQQFTTVVFTVWLLYVWIKDVDFGSQRSCNNLVKYVLFFASVRATATWLRVLFITNLVITACALLFSLSVIVSAYVKRLRTHKYEKLANAATEPSSIQPPTPPSQGQSKRENDIGRTALRYVHFSVL</sequence>
<keyword evidence="4" id="KW-1185">Reference proteome</keyword>
<proteinExistence type="predicted"/>
<keyword evidence="2" id="KW-0472">Membrane</keyword>
<reference evidence="3" key="2">
    <citation type="journal article" date="2020" name="Nat. Commun.">
        <title>Large-scale genome sequencing of mycorrhizal fungi provides insights into the early evolution of symbiotic traits.</title>
        <authorList>
            <person name="Miyauchi S."/>
            <person name="Kiss E."/>
            <person name="Kuo A."/>
            <person name="Drula E."/>
            <person name="Kohler A."/>
            <person name="Sanchez-Garcia M."/>
            <person name="Morin E."/>
            <person name="Andreopoulos B."/>
            <person name="Barry K.W."/>
            <person name="Bonito G."/>
            <person name="Buee M."/>
            <person name="Carver A."/>
            <person name="Chen C."/>
            <person name="Cichocki N."/>
            <person name="Clum A."/>
            <person name="Culley D."/>
            <person name="Crous P.W."/>
            <person name="Fauchery L."/>
            <person name="Girlanda M."/>
            <person name="Hayes R.D."/>
            <person name="Keri Z."/>
            <person name="LaButti K."/>
            <person name="Lipzen A."/>
            <person name="Lombard V."/>
            <person name="Magnuson J."/>
            <person name="Maillard F."/>
            <person name="Murat C."/>
            <person name="Nolan M."/>
            <person name="Ohm R.A."/>
            <person name="Pangilinan J."/>
            <person name="Pereira M.F."/>
            <person name="Perotto S."/>
            <person name="Peter M."/>
            <person name="Pfister S."/>
            <person name="Riley R."/>
            <person name="Sitrit Y."/>
            <person name="Stielow J.B."/>
            <person name="Szollosi G."/>
            <person name="Zifcakova L."/>
            <person name="Stursova M."/>
            <person name="Spatafora J.W."/>
            <person name="Tedersoo L."/>
            <person name="Vaario L.M."/>
            <person name="Yamada A."/>
            <person name="Yan M."/>
            <person name="Wang P."/>
            <person name="Xu J."/>
            <person name="Bruns T."/>
            <person name="Baldrian P."/>
            <person name="Vilgalys R."/>
            <person name="Dunand C."/>
            <person name="Henrissat B."/>
            <person name="Grigoriev I.V."/>
            <person name="Hibbett D."/>
            <person name="Nagy L.G."/>
            <person name="Martin F.M."/>
        </authorList>
    </citation>
    <scope>NUCLEOTIDE SEQUENCE</scope>
    <source>
        <strain evidence="3">Prilba</strain>
    </source>
</reference>
<evidence type="ECO:0000313" key="4">
    <source>
        <dbReference type="Proteomes" id="UP000759537"/>
    </source>
</evidence>
<feature type="transmembrane region" description="Helical" evidence="2">
    <location>
        <begin position="110"/>
        <end position="130"/>
    </location>
</feature>
<keyword evidence="2" id="KW-0812">Transmembrane</keyword>
<feature type="transmembrane region" description="Helical" evidence="2">
    <location>
        <begin position="73"/>
        <end position="90"/>
    </location>
</feature>